<evidence type="ECO:0000256" key="1">
    <source>
        <dbReference type="SAM" id="MobiDB-lite"/>
    </source>
</evidence>
<dbReference type="EMBL" id="JAIWYP010000010">
    <property type="protein sequence ID" value="KAH3754150.1"/>
    <property type="molecule type" value="Genomic_DNA"/>
</dbReference>
<dbReference type="Gene3D" id="2.20.100.10">
    <property type="entry name" value="Thrombospondin type-1 (TSP1) repeat"/>
    <property type="match status" value="1"/>
</dbReference>
<dbReference type="InterPro" id="IPR036383">
    <property type="entry name" value="TSP1_rpt_sf"/>
</dbReference>
<organism evidence="2 3">
    <name type="scientific">Dreissena polymorpha</name>
    <name type="common">Zebra mussel</name>
    <name type="synonym">Mytilus polymorpha</name>
    <dbReference type="NCBI Taxonomy" id="45954"/>
    <lineage>
        <taxon>Eukaryota</taxon>
        <taxon>Metazoa</taxon>
        <taxon>Spiralia</taxon>
        <taxon>Lophotrochozoa</taxon>
        <taxon>Mollusca</taxon>
        <taxon>Bivalvia</taxon>
        <taxon>Autobranchia</taxon>
        <taxon>Heteroconchia</taxon>
        <taxon>Euheterodonta</taxon>
        <taxon>Imparidentia</taxon>
        <taxon>Neoheterodontei</taxon>
        <taxon>Myida</taxon>
        <taxon>Dreissenoidea</taxon>
        <taxon>Dreissenidae</taxon>
        <taxon>Dreissena</taxon>
    </lineage>
</organism>
<protein>
    <submittedName>
        <fullName evidence="2">Uncharacterized protein</fullName>
    </submittedName>
</protein>
<reference evidence="2" key="1">
    <citation type="journal article" date="2019" name="bioRxiv">
        <title>The Genome of the Zebra Mussel, Dreissena polymorpha: A Resource for Invasive Species Research.</title>
        <authorList>
            <person name="McCartney M.A."/>
            <person name="Auch B."/>
            <person name="Kono T."/>
            <person name="Mallez S."/>
            <person name="Zhang Y."/>
            <person name="Obille A."/>
            <person name="Becker A."/>
            <person name="Abrahante J.E."/>
            <person name="Garbe J."/>
            <person name="Badalamenti J.P."/>
            <person name="Herman A."/>
            <person name="Mangelson H."/>
            <person name="Liachko I."/>
            <person name="Sullivan S."/>
            <person name="Sone E.D."/>
            <person name="Koren S."/>
            <person name="Silverstein K.A.T."/>
            <person name="Beckman K.B."/>
            <person name="Gohl D.M."/>
        </authorList>
    </citation>
    <scope>NUCLEOTIDE SEQUENCE</scope>
    <source>
        <strain evidence="2">Duluth1</strain>
        <tissue evidence="2">Whole animal</tissue>
    </source>
</reference>
<dbReference type="PROSITE" id="PS50092">
    <property type="entry name" value="TSP1"/>
    <property type="match status" value="1"/>
</dbReference>
<proteinExistence type="predicted"/>
<keyword evidence="3" id="KW-1185">Reference proteome</keyword>
<dbReference type="Pfam" id="PF00090">
    <property type="entry name" value="TSP_1"/>
    <property type="match status" value="1"/>
</dbReference>
<reference evidence="2" key="2">
    <citation type="submission" date="2020-11" db="EMBL/GenBank/DDBJ databases">
        <authorList>
            <person name="McCartney M.A."/>
            <person name="Auch B."/>
            <person name="Kono T."/>
            <person name="Mallez S."/>
            <person name="Becker A."/>
            <person name="Gohl D.M."/>
            <person name="Silverstein K.A.T."/>
            <person name="Koren S."/>
            <person name="Bechman K.B."/>
            <person name="Herman A."/>
            <person name="Abrahante J.E."/>
            <person name="Garbe J."/>
        </authorList>
    </citation>
    <scope>NUCLEOTIDE SEQUENCE</scope>
    <source>
        <strain evidence="2">Duluth1</strain>
        <tissue evidence="2">Whole animal</tissue>
    </source>
</reference>
<dbReference type="SUPFAM" id="SSF82895">
    <property type="entry name" value="TSP-1 type 1 repeat"/>
    <property type="match status" value="1"/>
</dbReference>
<accession>A0A9D4IAA0</accession>
<feature type="region of interest" description="Disordered" evidence="1">
    <location>
        <begin position="77"/>
        <end position="100"/>
    </location>
</feature>
<dbReference type="Proteomes" id="UP000828390">
    <property type="component" value="Unassembled WGS sequence"/>
</dbReference>
<dbReference type="InterPro" id="IPR000884">
    <property type="entry name" value="TSP1_rpt"/>
</dbReference>
<name>A0A9D4IAA0_DREPO</name>
<gene>
    <name evidence="2" type="ORF">DPMN_188812</name>
</gene>
<evidence type="ECO:0000313" key="3">
    <source>
        <dbReference type="Proteomes" id="UP000828390"/>
    </source>
</evidence>
<sequence length="135" mass="15190">MELLHVIELASILHLKMVDWTVWEQELRVRRESWIRVPKIPEMTEYASLQDTRMDIGRRGTTGVTVLRRMTCSASCDGGRKTRNRACNNPLPSLHDRNCDGPPQDVDVCNSASCTGHDIIVETSNSPPHSTADPH</sequence>
<dbReference type="AlphaFoldDB" id="A0A9D4IAA0"/>
<comment type="caution">
    <text evidence="2">The sequence shown here is derived from an EMBL/GenBank/DDBJ whole genome shotgun (WGS) entry which is preliminary data.</text>
</comment>
<evidence type="ECO:0000313" key="2">
    <source>
        <dbReference type="EMBL" id="KAH3754150.1"/>
    </source>
</evidence>